<dbReference type="InterPro" id="IPR020904">
    <property type="entry name" value="Sc_DH/Rdtase_CS"/>
</dbReference>
<dbReference type="PROSITE" id="PS00061">
    <property type="entry name" value="ADH_SHORT"/>
    <property type="match status" value="1"/>
</dbReference>
<evidence type="ECO:0000256" key="1">
    <source>
        <dbReference type="ARBA" id="ARBA00006484"/>
    </source>
</evidence>
<name>A0A518CRZ4_9PLAN</name>
<keyword evidence="2 4" id="KW-0560">Oxidoreductase</keyword>
<sequence>MSSASYLQKLFGLDGKTAIVIGGTGVLGGAIAESLASAGAYTFIVGRNESNGAEIVKTIEAAGGQAEFFKADATTRNDLEKLVEHLKSNDRQCDVLINGAGVNSPTPFLEIEDDEWDRIMNINLRGVRVACQVFAKFMLDSGTQGSIINVASLSAMIPLSRVFTYSASKAAVLNLTQNLAREWATDGIRVNAISPGFFPAEQNRKVLTEERVSSIMTHTPMQRFGTPEELAGAILLMAAPRAGSFLTGHNMVVDGGFSSMTI</sequence>
<dbReference type="SMART" id="SM00822">
    <property type="entry name" value="PKS_KR"/>
    <property type="match status" value="1"/>
</dbReference>
<dbReference type="AlphaFoldDB" id="A0A518CRZ4"/>
<dbReference type="OrthoDB" id="9803333at2"/>
<dbReference type="PANTHER" id="PTHR42760">
    <property type="entry name" value="SHORT-CHAIN DEHYDROGENASES/REDUCTASES FAMILY MEMBER"/>
    <property type="match status" value="1"/>
</dbReference>
<evidence type="ECO:0000313" key="5">
    <source>
        <dbReference type="Proteomes" id="UP000317178"/>
    </source>
</evidence>
<dbReference type="FunFam" id="3.40.50.720:FF:000240">
    <property type="entry name" value="SDR family oxidoreductase"/>
    <property type="match status" value="1"/>
</dbReference>
<dbReference type="RefSeq" id="WP_144997768.1">
    <property type="nucleotide sequence ID" value="NZ_CP036281.1"/>
</dbReference>
<dbReference type="PANTHER" id="PTHR42760:SF115">
    <property type="entry name" value="3-OXOACYL-[ACYL-CARRIER-PROTEIN] REDUCTASE FABG"/>
    <property type="match status" value="1"/>
</dbReference>
<dbReference type="PRINTS" id="PR00080">
    <property type="entry name" value="SDRFAMILY"/>
</dbReference>
<dbReference type="PRINTS" id="PR00081">
    <property type="entry name" value="GDHRDH"/>
</dbReference>
<organism evidence="4 5">
    <name type="scientific">Polystyrenella longa</name>
    <dbReference type="NCBI Taxonomy" id="2528007"/>
    <lineage>
        <taxon>Bacteria</taxon>
        <taxon>Pseudomonadati</taxon>
        <taxon>Planctomycetota</taxon>
        <taxon>Planctomycetia</taxon>
        <taxon>Planctomycetales</taxon>
        <taxon>Planctomycetaceae</taxon>
        <taxon>Polystyrenella</taxon>
    </lineage>
</organism>
<protein>
    <submittedName>
        <fullName evidence="4">Putative oxidoreductase UxuB</fullName>
        <ecNumber evidence="4">1.-.-.-</ecNumber>
    </submittedName>
</protein>
<dbReference type="GO" id="GO:0016616">
    <property type="term" value="F:oxidoreductase activity, acting on the CH-OH group of donors, NAD or NADP as acceptor"/>
    <property type="evidence" value="ECO:0007669"/>
    <property type="project" value="UniProtKB-ARBA"/>
</dbReference>
<gene>
    <name evidence="4" type="primary">uxuB</name>
    <name evidence="4" type="ORF">Pla110_37260</name>
</gene>
<dbReference type="Proteomes" id="UP000317178">
    <property type="component" value="Chromosome"/>
</dbReference>
<reference evidence="4 5" key="1">
    <citation type="submission" date="2019-02" db="EMBL/GenBank/DDBJ databases">
        <title>Deep-cultivation of Planctomycetes and their phenomic and genomic characterization uncovers novel biology.</title>
        <authorList>
            <person name="Wiegand S."/>
            <person name="Jogler M."/>
            <person name="Boedeker C."/>
            <person name="Pinto D."/>
            <person name="Vollmers J."/>
            <person name="Rivas-Marin E."/>
            <person name="Kohn T."/>
            <person name="Peeters S.H."/>
            <person name="Heuer A."/>
            <person name="Rast P."/>
            <person name="Oberbeckmann S."/>
            <person name="Bunk B."/>
            <person name="Jeske O."/>
            <person name="Meyerdierks A."/>
            <person name="Storesund J.E."/>
            <person name="Kallscheuer N."/>
            <person name="Luecker S."/>
            <person name="Lage O.M."/>
            <person name="Pohl T."/>
            <person name="Merkel B.J."/>
            <person name="Hornburger P."/>
            <person name="Mueller R.-W."/>
            <person name="Bruemmer F."/>
            <person name="Labrenz M."/>
            <person name="Spormann A.M."/>
            <person name="Op den Camp H."/>
            <person name="Overmann J."/>
            <person name="Amann R."/>
            <person name="Jetten M.S.M."/>
            <person name="Mascher T."/>
            <person name="Medema M.H."/>
            <person name="Devos D.P."/>
            <person name="Kaster A.-K."/>
            <person name="Ovreas L."/>
            <person name="Rohde M."/>
            <person name="Galperin M.Y."/>
            <person name="Jogler C."/>
        </authorList>
    </citation>
    <scope>NUCLEOTIDE SEQUENCE [LARGE SCALE GENOMIC DNA]</scope>
    <source>
        <strain evidence="4 5">Pla110</strain>
    </source>
</reference>
<proteinExistence type="inferred from homology"/>
<evidence type="ECO:0000256" key="2">
    <source>
        <dbReference type="ARBA" id="ARBA00023002"/>
    </source>
</evidence>
<dbReference type="InterPro" id="IPR057326">
    <property type="entry name" value="KR_dom"/>
</dbReference>
<dbReference type="Pfam" id="PF13561">
    <property type="entry name" value="adh_short_C2"/>
    <property type="match status" value="1"/>
</dbReference>
<keyword evidence="5" id="KW-1185">Reference proteome</keyword>
<dbReference type="InterPro" id="IPR036291">
    <property type="entry name" value="NAD(P)-bd_dom_sf"/>
</dbReference>
<dbReference type="InterPro" id="IPR002347">
    <property type="entry name" value="SDR_fam"/>
</dbReference>
<dbReference type="SUPFAM" id="SSF51735">
    <property type="entry name" value="NAD(P)-binding Rossmann-fold domains"/>
    <property type="match status" value="1"/>
</dbReference>
<dbReference type="GO" id="GO:0005975">
    <property type="term" value="P:carbohydrate metabolic process"/>
    <property type="evidence" value="ECO:0007669"/>
    <property type="project" value="UniProtKB-ARBA"/>
</dbReference>
<evidence type="ECO:0000259" key="3">
    <source>
        <dbReference type="SMART" id="SM00822"/>
    </source>
</evidence>
<accession>A0A518CRZ4</accession>
<dbReference type="KEGG" id="plon:Pla110_37260"/>
<dbReference type="EC" id="1.-.-.-" evidence="4"/>
<dbReference type="Gene3D" id="3.40.50.720">
    <property type="entry name" value="NAD(P)-binding Rossmann-like Domain"/>
    <property type="match status" value="1"/>
</dbReference>
<comment type="similarity">
    <text evidence="1">Belongs to the short-chain dehydrogenases/reductases (SDR) family.</text>
</comment>
<evidence type="ECO:0000313" key="4">
    <source>
        <dbReference type="EMBL" id="QDU81974.1"/>
    </source>
</evidence>
<dbReference type="EMBL" id="CP036281">
    <property type="protein sequence ID" value="QDU81974.1"/>
    <property type="molecule type" value="Genomic_DNA"/>
</dbReference>
<feature type="domain" description="Ketoreductase" evidence="3">
    <location>
        <begin position="16"/>
        <end position="196"/>
    </location>
</feature>